<evidence type="ECO:0000313" key="5">
    <source>
        <dbReference type="Proteomes" id="UP000002258"/>
    </source>
</evidence>
<dbReference type="FunCoup" id="A3LPG1">
    <property type="interactions" value="248"/>
</dbReference>
<gene>
    <name evidence="4" type="ORF">PICST_81447</name>
</gene>
<dbReference type="InParanoid" id="A3LPG1"/>
<dbReference type="PROSITE" id="PS50211">
    <property type="entry name" value="DENN"/>
    <property type="match status" value="1"/>
</dbReference>
<dbReference type="eggNOG" id="KOG3823">
    <property type="taxonomic scope" value="Eukaryota"/>
</dbReference>
<evidence type="ECO:0000259" key="3">
    <source>
        <dbReference type="PROSITE" id="PS50211"/>
    </source>
</evidence>
<evidence type="ECO:0000256" key="2">
    <source>
        <dbReference type="SAM" id="MobiDB-lite"/>
    </source>
</evidence>
<dbReference type="PANTHER" id="PTHR31017:SF1">
    <property type="entry name" value="LATE SECRETORY PATHWAY PROTEIN AVL9 HOMOLOG"/>
    <property type="match status" value="1"/>
</dbReference>
<dbReference type="GO" id="GO:0005737">
    <property type="term" value="C:cytoplasm"/>
    <property type="evidence" value="ECO:0007669"/>
    <property type="project" value="TreeGrafter"/>
</dbReference>
<name>A3LPG1_PICST</name>
<dbReference type="Gene3D" id="3.40.50.11500">
    <property type="match status" value="1"/>
</dbReference>
<dbReference type="PANTHER" id="PTHR31017">
    <property type="entry name" value="LATE SECRETORY PATHWAY PROTEIN AVL9-RELATED"/>
    <property type="match status" value="1"/>
</dbReference>
<feature type="compositionally biased region" description="Low complexity" evidence="2">
    <location>
        <begin position="17"/>
        <end position="27"/>
    </location>
</feature>
<proteinExistence type="inferred from homology"/>
<protein>
    <recommendedName>
        <fullName evidence="3">UDENN domain-containing protein</fullName>
    </recommendedName>
</protein>
<dbReference type="KEGG" id="pic:PICST_81447"/>
<dbReference type="RefSeq" id="XP_001383068.2">
    <property type="nucleotide sequence ID" value="XM_001383031.1"/>
</dbReference>
<dbReference type="OrthoDB" id="26278at2759"/>
<keyword evidence="5" id="KW-1185">Reference proteome</keyword>
<evidence type="ECO:0000313" key="4">
    <source>
        <dbReference type="EMBL" id="ABN65039.2"/>
    </source>
</evidence>
<dbReference type="HOGENOM" id="CLU_009066_3_1_1"/>
<dbReference type="EMBL" id="CP000496">
    <property type="protein sequence ID" value="ABN65039.2"/>
    <property type="molecule type" value="Genomic_DNA"/>
</dbReference>
<organism evidence="4 5">
    <name type="scientific">Scheffersomyces stipitis (strain ATCC 58785 / CBS 6054 / NBRC 10063 / NRRL Y-11545)</name>
    <name type="common">Yeast</name>
    <name type="synonym">Pichia stipitis</name>
    <dbReference type="NCBI Taxonomy" id="322104"/>
    <lineage>
        <taxon>Eukaryota</taxon>
        <taxon>Fungi</taxon>
        <taxon>Dikarya</taxon>
        <taxon>Ascomycota</taxon>
        <taxon>Saccharomycotina</taxon>
        <taxon>Pichiomycetes</taxon>
        <taxon>Debaryomycetaceae</taxon>
        <taxon>Scheffersomyces</taxon>
    </lineage>
</organism>
<dbReference type="Proteomes" id="UP000002258">
    <property type="component" value="Chromosome 2"/>
</dbReference>
<reference evidence="4 5" key="1">
    <citation type="journal article" date="2007" name="Nat. Biotechnol.">
        <title>Genome sequence of the lignocellulose-bioconverting and xylose-fermenting yeast Pichia stipitis.</title>
        <authorList>
            <person name="Jeffries T.W."/>
            <person name="Grigoriev I.V."/>
            <person name="Grimwood J."/>
            <person name="Laplaza J.M."/>
            <person name="Aerts A."/>
            <person name="Salamov A."/>
            <person name="Schmutz J."/>
            <person name="Lindquist E."/>
            <person name="Dehal P."/>
            <person name="Shapiro H."/>
            <person name="Jin Y.S."/>
            <person name="Passoth V."/>
            <person name="Richardson P.M."/>
        </authorList>
    </citation>
    <scope>NUCLEOTIDE SEQUENCE [LARGE SCALE GENOMIC DNA]</scope>
    <source>
        <strain evidence="5">ATCC 58785 / CBS 6054 / NBRC 10063 / NRRL Y-11545</strain>
    </source>
</reference>
<dbReference type="InterPro" id="IPR018307">
    <property type="entry name" value="ABL9/DENND6_dom"/>
</dbReference>
<dbReference type="InterPro" id="IPR037516">
    <property type="entry name" value="Tripartite_DENN"/>
</dbReference>
<dbReference type="InterPro" id="IPR043153">
    <property type="entry name" value="DENN_C"/>
</dbReference>
<evidence type="ECO:0000256" key="1">
    <source>
        <dbReference type="ARBA" id="ARBA00038178"/>
    </source>
</evidence>
<feature type="region of interest" description="Disordered" evidence="2">
    <location>
        <begin position="1"/>
        <end position="33"/>
    </location>
</feature>
<dbReference type="GeneID" id="4836708"/>
<feature type="region of interest" description="Disordered" evidence="2">
    <location>
        <begin position="606"/>
        <end position="631"/>
    </location>
</feature>
<feature type="compositionally biased region" description="Basic and acidic residues" evidence="2">
    <location>
        <begin position="606"/>
        <end position="615"/>
    </location>
</feature>
<feature type="domain" description="UDENN" evidence="3">
    <location>
        <begin position="86"/>
        <end position="556"/>
    </location>
</feature>
<dbReference type="Pfam" id="PF09794">
    <property type="entry name" value="Avl9"/>
    <property type="match status" value="1"/>
</dbReference>
<sequence>MGIRPIRLAKRQETRKSSTSATSSAHSLQLRPMRLGTSTTVSATASIAENTPTSSSSQTKRSSIQIKNLPIAVSPLKNTQVDDMIFAICVVDFHHSRGPEIQWWKSNYHPEYTQSLFKNLSFQALPDGSHLFEETFSNFNLVYDFQNSESIDNMSDLNDYQGDPRHLRTLFGCSCVRQVKTSDLSQEERDRNKDITRSIVQKAIVIIVRKQPIFTKIREKLSIITKSYFQQDNFNNVELLENLFDNLNNTFKLIDNELEENTKFTYEFSEQQKSIAKEEENFVNLNLKNTILKFKANFLTIFKSLLLDKKILIFSNSSLEMLTQFQNNLISLIPNLINNLDNSGCPLIDYVETNGPLAKPNSLNTTNRRSMLRFFGLPLQIFNTKNAFWNPYLPLQQLDELTVESFMVGCSNLLFVNQAEKYNIDLLINLDTCEISFPSGKQDELGLSHADKKFINHLINNIENERDDEFLGNDDYIRYQFEDYLNSLISTTRYAQYVDKFSQAPPGFGTGDVNFGNLSLFNIKFVDKWRLSYNYRIWNAMADEFIFNFMDPKHLAVEFPETHASYNLSNFFSFKLKGSTDQQSTTHTANDPRPQKFIADEKIISSDKSAEETKPHPAKAGWTSGWGFKKG</sequence>
<accession>A3LPG1</accession>
<dbReference type="OMA" id="SFWNPYL"/>
<dbReference type="AlphaFoldDB" id="A3LPG1"/>
<comment type="similarity">
    <text evidence="1">Belongs to the AVL9 family.</text>
</comment>
<dbReference type="InterPro" id="IPR051731">
    <property type="entry name" value="DENND11/AVL9_GEFs"/>
</dbReference>